<gene>
    <name evidence="12" type="ORF">R1sor_011703</name>
</gene>
<keyword evidence="4 8" id="KW-0812">Transmembrane</keyword>
<keyword evidence="7 8" id="KW-0472">Membrane</keyword>
<evidence type="ECO:0000313" key="13">
    <source>
        <dbReference type="Proteomes" id="UP001633002"/>
    </source>
</evidence>
<dbReference type="FunFam" id="1.50.40.10:FF:000097">
    <property type="entry name" value="Protein MITOFERRINLIKE 1, chloroplastic"/>
    <property type="match status" value="1"/>
</dbReference>
<feature type="repeat" description="Solcar" evidence="8">
    <location>
        <begin position="379"/>
        <end position="470"/>
    </location>
</feature>
<evidence type="ECO:0000256" key="9">
    <source>
        <dbReference type="RuleBase" id="RU000488"/>
    </source>
</evidence>
<evidence type="ECO:0008006" key="14">
    <source>
        <dbReference type="Google" id="ProtNLM"/>
    </source>
</evidence>
<evidence type="ECO:0000256" key="7">
    <source>
        <dbReference type="ARBA" id="ARBA00023136"/>
    </source>
</evidence>
<feature type="transmembrane region" description="Helical" evidence="11">
    <location>
        <begin position="251"/>
        <end position="270"/>
    </location>
</feature>
<sequence length="486" mass="52527">MTGRRLEMESRHSDGKGRGAITVDSFTASMTQDQLVSCLLGLGRAASTLQKKVETVLDSLRSEGVQLPLEDNRTYLGQSNSTRVRVTGFERRLFASISQSKVYEKPLHTGSEDEKQQLCAEEDTKREANDGLALNPQALPSESRMPATEITDEELEEDCLTPHVLETRAERNNKWSNQVGQARALYKHISVVDRARIGAIAGGLAGAFTYSFLHPLDTVRTKLQARGAAQLYKGPMEVVVSILKTQGVGGFYSGISAVILGSMLSSAIYFGTCELGKSVLFEMPSFPPLMVPPVASAVGNIVSSAVLVPRDVITQRMQIGAKGRSWEVFSRTINREGVKGLYSGYSAALVRALPSSVLSFTTFEYLKAVWLNKSKKRSLDPWQSVLSGAMAGAISAALTTPLDVVKTRLMTQARSGVMGNVVVAGSAAALEAETRAKAAAASYRGYFAFETVRLELVKRHLAQIQTSQKEWSLAPALAPVPVPVPA</sequence>
<dbReference type="PROSITE" id="PS50920">
    <property type="entry name" value="SOLCAR"/>
    <property type="match status" value="3"/>
</dbReference>
<dbReference type="Proteomes" id="UP001633002">
    <property type="component" value="Unassembled WGS sequence"/>
</dbReference>
<keyword evidence="13" id="KW-1185">Reference proteome</keyword>
<dbReference type="PANTHER" id="PTHR45667">
    <property type="entry name" value="S-ADENOSYLMETHIONINE MITOCHONDRIAL CARRIER PROTEIN"/>
    <property type="match status" value="1"/>
</dbReference>
<feature type="region of interest" description="Disordered" evidence="10">
    <location>
        <begin position="105"/>
        <end position="146"/>
    </location>
</feature>
<dbReference type="Gene3D" id="1.50.40.10">
    <property type="entry name" value="Mitochondrial carrier domain"/>
    <property type="match status" value="2"/>
</dbReference>
<accession>A0ABD3I4C4</accession>
<organism evidence="12 13">
    <name type="scientific">Riccia sorocarpa</name>
    <dbReference type="NCBI Taxonomy" id="122646"/>
    <lineage>
        <taxon>Eukaryota</taxon>
        <taxon>Viridiplantae</taxon>
        <taxon>Streptophyta</taxon>
        <taxon>Embryophyta</taxon>
        <taxon>Marchantiophyta</taxon>
        <taxon>Marchantiopsida</taxon>
        <taxon>Marchantiidae</taxon>
        <taxon>Marchantiales</taxon>
        <taxon>Ricciaceae</taxon>
        <taxon>Riccia</taxon>
    </lineage>
</organism>
<dbReference type="Pfam" id="PF00153">
    <property type="entry name" value="Mito_carr"/>
    <property type="match status" value="3"/>
</dbReference>
<evidence type="ECO:0000256" key="1">
    <source>
        <dbReference type="ARBA" id="ARBA00004141"/>
    </source>
</evidence>
<dbReference type="PRINTS" id="PR00926">
    <property type="entry name" value="MITOCARRIER"/>
</dbReference>
<dbReference type="GO" id="GO:0016020">
    <property type="term" value="C:membrane"/>
    <property type="evidence" value="ECO:0007669"/>
    <property type="project" value="UniProtKB-SubCell"/>
</dbReference>
<feature type="compositionally biased region" description="Basic and acidic residues" evidence="10">
    <location>
        <begin position="1"/>
        <end position="17"/>
    </location>
</feature>
<dbReference type="InterPro" id="IPR002067">
    <property type="entry name" value="MCP"/>
</dbReference>
<comment type="caution">
    <text evidence="12">The sequence shown here is derived from an EMBL/GenBank/DDBJ whole genome shotgun (WGS) entry which is preliminary data.</text>
</comment>
<reference evidence="12 13" key="1">
    <citation type="submission" date="2024-09" db="EMBL/GenBank/DDBJ databases">
        <title>Chromosome-scale assembly of Riccia sorocarpa.</title>
        <authorList>
            <person name="Paukszto L."/>
        </authorList>
    </citation>
    <scope>NUCLEOTIDE SEQUENCE [LARGE SCALE GENOMIC DNA]</scope>
    <source>
        <strain evidence="12">LP-2024</strain>
        <tissue evidence="12">Aerial parts of the thallus</tissue>
    </source>
</reference>
<proteinExistence type="inferred from homology"/>
<feature type="repeat" description="Solcar" evidence="8">
    <location>
        <begin position="287"/>
        <end position="369"/>
    </location>
</feature>
<evidence type="ECO:0000256" key="10">
    <source>
        <dbReference type="SAM" id="MobiDB-lite"/>
    </source>
</evidence>
<dbReference type="InterPro" id="IPR018108">
    <property type="entry name" value="MCP_transmembrane"/>
</dbReference>
<evidence type="ECO:0000256" key="11">
    <source>
        <dbReference type="SAM" id="Phobius"/>
    </source>
</evidence>
<keyword evidence="6 11" id="KW-1133">Transmembrane helix</keyword>
<dbReference type="InterPro" id="IPR023395">
    <property type="entry name" value="MCP_dom_sf"/>
</dbReference>
<feature type="transmembrane region" description="Helical" evidence="11">
    <location>
        <begin position="290"/>
        <end position="308"/>
    </location>
</feature>
<dbReference type="SUPFAM" id="SSF103506">
    <property type="entry name" value="Mitochondrial carrier"/>
    <property type="match status" value="1"/>
</dbReference>
<evidence type="ECO:0000256" key="8">
    <source>
        <dbReference type="PROSITE-ProRule" id="PRU00282"/>
    </source>
</evidence>
<feature type="repeat" description="Solcar" evidence="8">
    <location>
        <begin position="193"/>
        <end position="279"/>
    </location>
</feature>
<evidence type="ECO:0000256" key="2">
    <source>
        <dbReference type="ARBA" id="ARBA00006375"/>
    </source>
</evidence>
<evidence type="ECO:0000256" key="3">
    <source>
        <dbReference type="ARBA" id="ARBA00022448"/>
    </source>
</evidence>
<keyword evidence="5" id="KW-0677">Repeat</keyword>
<protein>
    <recommendedName>
        <fullName evidence="14">Mitochondrial carrier protein</fullName>
    </recommendedName>
</protein>
<dbReference type="AlphaFoldDB" id="A0ABD3I4C4"/>
<evidence type="ECO:0000313" key="12">
    <source>
        <dbReference type="EMBL" id="KAL3697627.1"/>
    </source>
</evidence>
<dbReference type="EMBL" id="JBJQOH010000002">
    <property type="protein sequence ID" value="KAL3697627.1"/>
    <property type="molecule type" value="Genomic_DNA"/>
</dbReference>
<name>A0ABD3I4C4_9MARC</name>
<evidence type="ECO:0000256" key="6">
    <source>
        <dbReference type="ARBA" id="ARBA00022989"/>
    </source>
</evidence>
<keyword evidence="3 9" id="KW-0813">Transport</keyword>
<feature type="region of interest" description="Disordered" evidence="10">
    <location>
        <begin position="1"/>
        <end position="20"/>
    </location>
</feature>
<comment type="similarity">
    <text evidence="2 9">Belongs to the mitochondrial carrier (TC 2.A.29) family.</text>
</comment>
<evidence type="ECO:0000256" key="4">
    <source>
        <dbReference type="ARBA" id="ARBA00022692"/>
    </source>
</evidence>
<comment type="subcellular location">
    <subcellularLocation>
        <location evidence="1">Membrane</location>
        <topology evidence="1">Multi-pass membrane protein</topology>
    </subcellularLocation>
</comment>
<evidence type="ECO:0000256" key="5">
    <source>
        <dbReference type="ARBA" id="ARBA00022737"/>
    </source>
</evidence>
<feature type="compositionally biased region" description="Basic and acidic residues" evidence="10">
    <location>
        <begin position="105"/>
        <end position="129"/>
    </location>
</feature>